<feature type="domain" description="Protein kinase" evidence="1">
    <location>
        <begin position="1"/>
        <end position="213"/>
    </location>
</feature>
<dbReference type="OrthoDB" id="5979581at2759"/>
<dbReference type="AlphaFoldDB" id="A0A2T2N7S0"/>
<dbReference type="Pfam" id="PF00069">
    <property type="entry name" value="Pkinase"/>
    <property type="match status" value="1"/>
</dbReference>
<evidence type="ECO:0000313" key="2">
    <source>
        <dbReference type="EMBL" id="PSN61286.1"/>
    </source>
</evidence>
<dbReference type="Gene3D" id="1.10.510.10">
    <property type="entry name" value="Transferase(Phosphotransferase) domain 1"/>
    <property type="match status" value="1"/>
</dbReference>
<dbReference type="PANTHER" id="PTHR24359:SF1">
    <property type="entry name" value="INHIBITOR OF NUCLEAR FACTOR KAPPA-B KINASE EPSILON SUBUNIT HOMOLOG 1-RELATED"/>
    <property type="match status" value="1"/>
</dbReference>
<gene>
    <name evidence="2" type="ORF">BS50DRAFT_639526</name>
</gene>
<dbReference type="SUPFAM" id="SSF56112">
    <property type="entry name" value="Protein kinase-like (PK-like)"/>
    <property type="match status" value="1"/>
</dbReference>
<evidence type="ECO:0000259" key="1">
    <source>
        <dbReference type="PROSITE" id="PS50011"/>
    </source>
</evidence>
<accession>A0A2T2N7S0</accession>
<reference evidence="2 3" key="1">
    <citation type="journal article" date="2018" name="Front. Microbiol.">
        <title>Genome-Wide Analysis of Corynespora cassiicola Leaf Fall Disease Putative Effectors.</title>
        <authorList>
            <person name="Lopez D."/>
            <person name="Ribeiro S."/>
            <person name="Label P."/>
            <person name="Fumanal B."/>
            <person name="Venisse J.S."/>
            <person name="Kohler A."/>
            <person name="de Oliveira R.R."/>
            <person name="Labutti K."/>
            <person name="Lipzen A."/>
            <person name="Lail K."/>
            <person name="Bauer D."/>
            <person name="Ohm R.A."/>
            <person name="Barry K.W."/>
            <person name="Spatafora J."/>
            <person name="Grigoriev I.V."/>
            <person name="Martin F.M."/>
            <person name="Pujade-Renaud V."/>
        </authorList>
    </citation>
    <scope>NUCLEOTIDE SEQUENCE [LARGE SCALE GENOMIC DNA]</scope>
    <source>
        <strain evidence="2 3">Philippines</strain>
    </source>
</reference>
<dbReference type="PANTHER" id="PTHR24359">
    <property type="entry name" value="SERINE/THREONINE-PROTEIN KINASE SBK1"/>
    <property type="match status" value="1"/>
</dbReference>
<dbReference type="GO" id="GO:0004674">
    <property type="term" value="F:protein serine/threonine kinase activity"/>
    <property type="evidence" value="ECO:0007669"/>
    <property type="project" value="TreeGrafter"/>
</dbReference>
<dbReference type="InterPro" id="IPR011009">
    <property type="entry name" value="Kinase-like_dom_sf"/>
</dbReference>
<dbReference type="InterPro" id="IPR008271">
    <property type="entry name" value="Ser/Thr_kinase_AS"/>
</dbReference>
<dbReference type="Proteomes" id="UP000240883">
    <property type="component" value="Unassembled WGS sequence"/>
</dbReference>
<organism evidence="2 3">
    <name type="scientific">Corynespora cassiicola Philippines</name>
    <dbReference type="NCBI Taxonomy" id="1448308"/>
    <lineage>
        <taxon>Eukaryota</taxon>
        <taxon>Fungi</taxon>
        <taxon>Dikarya</taxon>
        <taxon>Ascomycota</taxon>
        <taxon>Pezizomycotina</taxon>
        <taxon>Dothideomycetes</taxon>
        <taxon>Pleosporomycetidae</taxon>
        <taxon>Pleosporales</taxon>
        <taxon>Corynesporascaceae</taxon>
        <taxon>Corynespora</taxon>
    </lineage>
</organism>
<dbReference type="GO" id="GO:0005524">
    <property type="term" value="F:ATP binding"/>
    <property type="evidence" value="ECO:0007669"/>
    <property type="project" value="InterPro"/>
</dbReference>
<sequence length="213" mass="23997">MLKCEHQCCQNPAILSSAHLRTLYEGIDVHESSTPEPSYCLACEWMDCTLKDLPSRPYWQSRALHKAISKAVLSALDVLKSQHLVHSDVKNDNIFVSDIEGPNPTVKLGDLGLVRPEGFDDYPVQPLAMRAPEVWSGKGCFHCSDVWAFAVTLFDWMAPRVFGVNDMPQGHWPQPWAMAKLLRLFPGSVTMHPTDANYQGYFRIAQLLEEGRV</sequence>
<dbReference type="STRING" id="1448308.A0A2T2N7S0"/>
<keyword evidence="3" id="KW-1185">Reference proteome</keyword>
<name>A0A2T2N7S0_CORCC</name>
<protein>
    <submittedName>
        <fullName evidence="2">Kinase-like protein</fullName>
    </submittedName>
</protein>
<dbReference type="PROSITE" id="PS00108">
    <property type="entry name" value="PROTEIN_KINASE_ST"/>
    <property type="match status" value="1"/>
</dbReference>
<dbReference type="EMBL" id="KZ678145">
    <property type="protein sequence ID" value="PSN61286.1"/>
    <property type="molecule type" value="Genomic_DNA"/>
</dbReference>
<proteinExistence type="predicted"/>
<dbReference type="SMART" id="SM00220">
    <property type="entry name" value="S_TKc"/>
    <property type="match status" value="1"/>
</dbReference>
<keyword evidence="2" id="KW-0418">Kinase</keyword>
<keyword evidence="2" id="KW-0808">Transferase</keyword>
<dbReference type="PROSITE" id="PS50011">
    <property type="entry name" value="PROTEIN_KINASE_DOM"/>
    <property type="match status" value="1"/>
</dbReference>
<dbReference type="InterPro" id="IPR000719">
    <property type="entry name" value="Prot_kinase_dom"/>
</dbReference>
<evidence type="ECO:0000313" key="3">
    <source>
        <dbReference type="Proteomes" id="UP000240883"/>
    </source>
</evidence>